<dbReference type="EMBL" id="CM039439">
    <property type="protein sequence ID" value="KAI4295555.1"/>
    <property type="molecule type" value="Genomic_DNA"/>
</dbReference>
<accession>A0ACB9KEF5</accession>
<evidence type="ECO:0000313" key="2">
    <source>
        <dbReference type="Proteomes" id="UP000828941"/>
    </source>
</evidence>
<reference evidence="1 2" key="1">
    <citation type="journal article" date="2022" name="DNA Res.">
        <title>Chromosomal-level genome assembly of the orchid tree Bauhinia variegata (Leguminosae; Cercidoideae) supports the allotetraploid origin hypothesis of Bauhinia.</title>
        <authorList>
            <person name="Zhong Y."/>
            <person name="Chen Y."/>
            <person name="Zheng D."/>
            <person name="Pang J."/>
            <person name="Liu Y."/>
            <person name="Luo S."/>
            <person name="Meng S."/>
            <person name="Qian L."/>
            <person name="Wei D."/>
            <person name="Dai S."/>
            <person name="Zhou R."/>
        </authorList>
    </citation>
    <scope>NUCLEOTIDE SEQUENCE [LARGE SCALE GENOMIC DNA]</scope>
    <source>
        <strain evidence="1">BV-YZ2020</strain>
    </source>
</reference>
<sequence>MIFIFGSSPYWGPKKDSRCQCTPTALISVRRANDNVSFRHRNYSIIGCSFCHDNAPLTFWRRSLEPLTSTPFCCCFCLPCATKGWK</sequence>
<evidence type="ECO:0000313" key="1">
    <source>
        <dbReference type="EMBL" id="KAI4295555.1"/>
    </source>
</evidence>
<proteinExistence type="predicted"/>
<name>A0ACB9KEF5_BAUVA</name>
<organism evidence="1 2">
    <name type="scientific">Bauhinia variegata</name>
    <name type="common">Purple orchid tree</name>
    <name type="synonym">Phanera variegata</name>
    <dbReference type="NCBI Taxonomy" id="167791"/>
    <lineage>
        <taxon>Eukaryota</taxon>
        <taxon>Viridiplantae</taxon>
        <taxon>Streptophyta</taxon>
        <taxon>Embryophyta</taxon>
        <taxon>Tracheophyta</taxon>
        <taxon>Spermatophyta</taxon>
        <taxon>Magnoliopsida</taxon>
        <taxon>eudicotyledons</taxon>
        <taxon>Gunneridae</taxon>
        <taxon>Pentapetalae</taxon>
        <taxon>rosids</taxon>
        <taxon>fabids</taxon>
        <taxon>Fabales</taxon>
        <taxon>Fabaceae</taxon>
        <taxon>Cercidoideae</taxon>
        <taxon>Cercideae</taxon>
        <taxon>Bauhiniinae</taxon>
        <taxon>Bauhinia</taxon>
    </lineage>
</organism>
<dbReference type="Proteomes" id="UP000828941">
    <property type="component" value="Chromosome 14"/>
</dbReference>
<comment type="caution">
    <text evidence="1">The sequence shown here is derived from an EMBL/GenBank/DDBJ whole genome shotgun (WGS) entry which is preliminary data.</text>
</comment>
<protein>
    <submittedName>
        <fullName evidence="1">Uncharacterized protein</fullName>
    </submittedName>
</protein>
<keyword evidence="2" id="KW-1185">Reference proteome</keyword>
<gene>
    <name evidence="1" type="ORF">L6164_035590</name>
</gene>